<evidence type="ECO:0000313" key="2">
    <source>
        <dbReference type="EMBL" id="HIQ82601.1"/>
    </source>
</evidence>
<proteinExistence type="predicted"/>
<dbReference type="Proteomes" id="UP000824260">
    <property type="component" value="Unassembled WGS sequence"/>
</dbReference>
<feature type="transmembrane region" description="Helical" evidence="1">
    <location>
        <begin position="56"/>
        <end position="75"/>
    </location>
</feature>
<protein>
    <submittedName>
        <fullName evidence="2">DUF1614 domain-containing protein</fullName>
    </submittedName>
</protein>
<keyword evidence="1" id="KW-1133">Transmembrane helix</keyword>
<name>A0A9D0ZLT7_9FIRM</name>
<reference evidence="2" key="2">
    <citation type="journal article" date="2021" name="PeerJ">
        <title>Extensive microbial diversity within the chicken gut microbiome revealed by metagenomics and culture.</title>
        <authorList>
            <person name="Gilroy R."/>
            <person name="Ravi A."/>
            <person name="Getino M."/>
            <person name="Pursley I."/>
            <person name="Horton D.L."/>
            <person name="Alikhan N.F."/>
            <person name="Baker D."/>
            <person name="Gharbi K."/>
            <person name="Hall N."/>
            <person name="Watson M."/>
            <person name="Adriaenssens E.M."/>
            <person name="Foster-Nyarko E."/>
            <person name="Jarju S."/>
            <person name="Secka A."/>
            <person name="Antonio M."/>
            <person name="Oren A."/>
            <person name="Chaudhuri R.R."/>
            <person name="La Ragione R."/>
            <person name="Hildebrand F."/>
            <person name="Pallen M.J."/>
        </authorList>
    </citation>
    <scope>NUCLEOTIDE SEQUENCE</scope>
    <source>
        <strain evidence="2">ChiSjej6B24-2974</strain>
    </source>
</reference>
<gene>
    <name evidence="2" type="ORF">IAA52_05805</name>
</gene>
<dbReference type="AlphaFoldDB" id="A0A9D0ZLT7"/>
<dbReference type="EMBL" id="DVFZ01000055">
    <property type="protein sequence ID" value="HIQ82601.1"/>
    <property type="molecule type" value="Genomic_DNA"/>
</dbReference>
<keyword evidence="1" id="KW-0812">Transmembrane</keyword>
<accession>A0A9D0ZLT7</accession>
<comment type="caution">
    <text evidence="2">The sequence shown here is derived from an EMBL/GenBank/DDBJ whole genome shotgun (WGS) entry which is preliminary data.</text>
</comment>
<sequence length="222" mass="23779">MSIGLIVLIIVGLLVIFGAGQRALDRLRLNDKQALLFIALIIGLGFVPDISLGGNVTVNLGGCVIPLILCGYLFVRAGTWMERGRAIAASLVTGVVCYIIGRYTANEPETITFDPNYLYGVAGGIIAYLFGRSRRAAFIAGVTGVLIADVIASIEVWSRGIDQTLALGGAGAYDAVVISGILAVLLAELIGEITERATRGNRRPNREYSIENGEFLRREHEK</sequence>
<dbReference type="InterPro" id="IPR011672">
    <property type="entry name" value="DUF1614"/>
</dbReference>
<feature type="transmembrane region" description="Helical" evidence="1">
    <location>
        <begin position="87"/>
        <end position="104"/>
    </location>
</feature>
<feature type="transmembrane region" description="Helical" evidence="1">
    <location>
        <begin position="116"/>
        <end position="131"/>
    </location>
</feature>
<reference evidence="2" key="1">
    <citation type="submission" date="2020-10" db="EMBL/GenBank/DDBJ databases">
        <authorList>
            <person name="Gilroy R."/>
        </authorList>
    </citation>
    <scope>NUCLEOTIDE SEQUENCE</scope>
    <source>
        <strain evidence="2">ChiSjej6B24-2974</strain>
    </source>
</reference>
<keyword evidence="1" id="KW-0472">Membrane</keyword>
<feature type="transmembrane region" description="Helical" evidence="1">
    <location>
        <begin position="6"/>
        <end position="24"/>
    </location>
</feature>
<feature type="transmembrane region" description="Helical" evidence="1">
    <location>
        <begin position="33"/>
        <end position="50"/>
    </location>
</feature>
<dbReference type="Pfam" id="PF07758">
    <property type="entry name" value="DUF1614"/>
    <property type="match status" value="1"/>
</dbReference>
<evidence type="ECO:0000313" key="3">
    <source>
        <dbReference type="Proteomes" id="UP000824260"/>
    </source>
</evidence>
<feature type="transmembrane region" description="Helical" evidence="1">
    <location>
        <begin position="138"/>
        <end position="158"/>
    </location>
</feature>
<feature type="transmembrane region" description="Helical" evidence="1">
    <location>
        <begin position="170"/>
        <end position="190"/>
    </location>
</feature>
<organism evidence="2 3">
    <name type="scientific">Candidatus Pullichristensenella stercorigallinarum</name>
    <dbReference type="NCBI Taxonomy" id="2840909"/>
    <lineage>
        <taxon>Bacteria</taxon>
        <taxon>Bacillati</taxon>
        <taxon>Bacillota</taxon>
        <taxon>Clostridia</taxon>
        <taxon>Candidatus Pullichristensenella</taxon>
    </lineage>
</organism>
<evidence type="ECO:0000256" key="1">
    <source>
        <dbReference type="SAM" id="Phobius"/>
    </source>
</evidence>